<dbReference type="EMBL" id="CP146069">
    <property type="protein sequence ID" value="WWR45609.1"/>
    <property type="molecule type" value="Genomic_DNA"/>
</dbReference>
<reference evidence="1 2" key="1">
    <citation type="submission" date="2023-10" db="EMBL/GenBank/DDBJ databases">
        <title>Roseovarius strain S88 nov., isolated from a marine algae.</title>
        <authorList>
            <person name="Lee M.W."/>
            <person name="Lee J.K."/>
            <person name="Kim J.M."/>
            <person name="Choi D.G."/>
            <person name="Baek J.H."/>
            <person name="Bayburt H."/>
            <person name="Jung J.J."/>
            <person name="Han D.M."/>
            <person name="Jeon C.O."/>
        </authorList>
    </citation>
    <scope>NUCLEOTIDE SEQUENCE [LARGE SCALE GENOMIC DNA]</scope>
    <source>
        <strain evidence="1 2">S88</strain>
    </source>
</reference>
<evidence type="ECO:0000313" key="2">
    <source>
        <dbReference type="Proteomes" id="UP001364156"/>
    </source>
</evidence>
<accession>A0ABZ2HCV4</accession>
<protein>
    <submittedName>
        <fullName evidence="1">Uncharacterized protein</fullName>
    </submittedName>
</protein>
<evidence type="ECO:0000313" key="1">
    <source>
        <dbReference type="EMBL" id="WWR45609.1"/>
    </source>
</evidence>
<name>A0ABZ2HCV4_9RHOB</name>
<organism evidence="1 2">
    <name type="scientific">Roseovarius phycicola</name>
    <dbReference type="NCBI Taxonomy" id="3080976"/>
    <lineage>
        <taxon>Bacteria</taxon>
        <taxon>Pseudomonadati</taxon>
        <taxon>Pseudomonadota</taxon>
        <taxon>Alphaproteobacteria</taxon>
        <taxon>Rhodobacterales</taxon>
        <taxon>Roseobacteraceae</taxon>
        <taxon>Roseovarius</taxon>
    </lineage>
</organism>
<sequence length="84" mass="9296">MPLALVIALAVIGFVWWAWGRQRAGDTVAGKLDQVFRKRDCKWAETGDQNGRFVEYRCATCGIAAYSTTGKAPTTCKRNLRGKS</sequence>
<proteinExistence type="predicted"/>
<gene>
    <name evidence="1" type="ORF">RZ517_12510</name>
</gene>
<dbReference type="Proteomes" id="UP001364156">
    <property type="component" value="Chromosome"/>
</dbReference>
<dbReference type="RefSeq" id="WP_338548531.1">
    <property type="nucleotide sequence ID" value="NZ_CP146069.1"/>
</dbReference>
<keyword evidence="2" id="KW-1185">Reference proteome</keyword>